<dbReference type="Ensembl" id="ENSACIT00000026797.1">
    <property type="protein sequence ID" value="ENSACIP00000026110.1"/>
    <property type="gene ID" value="ENSACIG00000020236.1"/>
</dbReference>
<dbReference type="InterPro" id="IPR013783">
    <property type="entry name" value="Ig-like_fold"/>
</dbReference>
<name>A0A3Q0T1L0_AMPCI</name>
<dbReference type="PANTHER" id="PTHR46013:SF4">
    <property type="entry name" value="B-CELL RECEPTOR CD22-RELATED"/>
    <property type="match status" value="1"/>
</dbReference>
<evidence type="ECO:0000256" key="2">
    <source>
        <dbReference type="ARBA" id="ARBA00041781"/>
    </source>
</evidence>
<dbReference type="InterPro" id="IPR036179">
    <property type="entry name" value="Ig-like_dom_sf"/>
</dbReference>
<sequence>GQISGSEPVPLVLILGQNGWSVTYTSTQICALKGSTVDMRCSYSYPSTVHNITPTVQDRFWFVKNNEKPVHLKSHSHRFEYRFHENDCTLRITGLRERDSAEYKFRFKTNQDGGSFTGSPGVTLTVTDLQVKVRRSSTQTELQCHTSCHVTDPPSYVWYNKGQKLKEETSSLRVSVRDDDSSYSCAVKGHEDHRLYYMLVSPSAETVEGSSITLNCGFTANPAANYTWYKGNSQRYLSEGTVLGLESIQPSDSGEYYCTAENELGRTSESIFINVKYPPKLVSVSASSSNEIKEGRSVTLTCNSDANPAAEHFWYKDGDPNPLSNERQLSFSSVQSSDSGEYFCAAENNLGRRTSESIVIVVICEINKFFFFSFSLEKFYKFTNYFQYF</sequence>
<comment type="function">
    <text evidence="3">Most highly expressed siglec (sialic acid-binding immunoglobulin-like lectin) on B-cells that plays a role in various aspects of B-cell biology including differentiation, antigen presentation, and trafficking to bone marrow. Binds to alpha 2,6-linked sialic acid residues of surface molecules such as CD22 itself, CD45 and IgM in a cis configuration. Can also bind to ligands on other cells as an adhesion molecule in a trans configuration. Acts as an inhibitory coreceptor on the surface of B-cells and inhibits B-cell receptor induced signaling, characterized by inhibition of the calcium mobilization and cellular activation. Mechanistically, the immunoreceptor tyrosine-based inhibitory motif domain is phosphorylated by the Src kinase LYN, which in turn leads to the recruitment of the protein tyrosine phosphatase 1/PTPN6, leading to the negative regulation of BCR signaling. If this negative signaling from is of sufficient strength, apoptosis of the B-cell can be induced.</text>
</comment>
<comment type="subunit">
    <text evidence="4">Predominantly monomer of isoform CD22-beta. Also found as heterodimer of isoform CD22-beta and a shorter isoform. Interacts with PTPN6/SHP-1, LYN, SYK, PIK3R1/PIK3R2 and PLCG1 upon phosphorylation. Interacts with GRB2, INPP5D and SHC1 upon phosphorylation. May form a complex with INPP5D/SHIP, GRB2 and SHC1.</text>
</comment>
<feature type="domain" description="Ig-like" evidence="5">
    <location>
        <begin position="279"/>
        <end position="359"/>
    </location>
</feature>
<dbReference type="PANTHER" id="PTHR46013">
    <property type="entry name" value="VASCULAR CELL ADHESION MOLECULE 1"/>
    <property type="match status" value="1"/>
</dbReference>
<evidence type="ECO:0000256" key="4">
    <source>
        <dbReference type="ARBA" id="ARBA00046458"/>
    </source>
</evidence>
<dbReference type="Gene3D" id="2.60.40.10">
    <property type="entry name" value="Immunoglobulins"/>
    <property type="match status" value="4"/>
</dbReference>
<dbReference type="AlphaFoldDB" id="A0A3Q0T1L0"/>
<dbReference type="Pfam" id="PF24518">
    <property type="entry name" value="Ig_CD22"/>
    <property type="match status" value="1"/>
</dbReference>
<organism evidence="6 7">
    <name type="scientific">Amphilophus citrinellus</name>
    <name type="common">Midas cichlid</name>
    <name type="synonym">Cichlasoma citrinellum</name>
    <dbReference type="NCBI Taxonomy" id="61819"/>
    <lineage>
        <taxon>Eukaryota</taxon>
        <taxon>Metazoa</taxon>
        <taxon>Chordata</taxon>
        <taxon>Craniata</taxon>
        <taxon>Vertebrata</taxon>
        <taxon>Euteleostomi</taxon>
        <taxon>Actinopterygii</taxon>
        <taxon>Neopterygii</taxon>
        <taxon>Teleostei</taxon>
        <taxon>Neoteleostei</taxon>
        <taxon>Acanthomorphata</taxon>
        <taxon>Ovalentaria</taxon>
        <taxon>Cichlomorphae</taxon>
        <taxon>Cichliformes</taxon>
        <taxon>Cichlidae</taxon>
        <taxon>New World cichlids</taxon>
        <taxon>Cichlasomatinae</taxon>
        <taxon>Heroini</taxon>
        <taxon>Amphilophus</taxon>
    </lineage>
</organism>
<dbReference type="PROSITE" id="PS50835">
    <property type="entry name" value="IG_LIKE"/>
    <property type="match status" value="3"/>
</dbReference>
<reference evidence="6" key="1">
    <citation type="submission" date="2025-08" db="UniProtKB">
        <authorList>
            <consortium name="Ensembl"/>
        </authorList>
    </citation>
    <scope>IDENTIFICATION</scope>
</reference>
<evidence type="ECO:0000313" key="6">
    <source>
        <dbReference type="Ensembl" id="ENSACIP00000026110.1"/>
    </source>
</evidence>
<evidence type="ECO:0000313" key="7">
    <source>
        <dbReference type="Proteomes" id="UP000261340"/>
    </source>
</evidence>
<reference evidence="6" key="2">
    <citation type="submission" date="2025-09" db="UniProtKB">
        <authorList>
            <consortium name="Ensembl"/>
        </authorList>
    </citation>
    <scope>IDENTIFICATION</scope>
</reference>
<dbReference type="STRING" id="61819.ENSACIP00000026110"/>
<dbReference type="InterPro" id="IPR007110">
    <property type="entry name" value="Ig-like_dom"/>
</dbReference>
<dbReference type="InterPro" id="IPR056386">
    <property type="entry name" value="Ig_CD22"/>
</dbReference>
<evidence type="ECO:0000256" key="1">
    <source>
        <dbReference type="ARBA" id="ARBA00040106"/>
    </source>
</evidence>
<dbReference type="Pfam" id="PF13927">
    <property type="entry name" value="Ig_3"/>
    <property type="match status" value="2"/>
</dbReference>
<accession>A0A3Q0T1L0</accession>
<dbReference type="GeneTree" id="ENSGT01010000222294"/>
<dbReference type="OMA" id="YPNDRNR"/>
<dbReference type="Proteomes" id="UP000261340">
    <property type="component" value="Unplaced"/>
</dbReference>
<feature type="domain" description="Ig-like" evidence="5">
    <location>
        <begin position="120"/>
        <end position="187"/>
    </location>
</feature>
<dbReference type="InterPro" id="IPR003598">
    <property type="entry name" value="Ig_sub2"/>
</dbReference>
<evidence type="ECO:0000256" key="3">
    <source>
        <dbReference type="ARBA" id="ARBA00045430"/>
    </source>
</evidence>
<feature type="domain" description="Ig-like" evidence="5">
    <location>
        <begin position="193"/>
        <end position="274"/>
    </location>
</feature>
<proteinExistence type="predicted"/>
<dbReference type="SMART" id="SM00408">
    <property type="entry name" value="IGc2"/>
    <property type="match status" value="2"/>
</dbReference>
<evidence type="ECO:0000259" key="5">
    <source>
        <dbReference type="PROSITE" id="PS50835"/>
    </source>
</evidence>
<dbReference type="SMART" id="SM00409">
    <property type="entry name" value="IG"/>
    <property type="match status" value="3"/>
</dbReference>
<dbReference type="InterPro" id="IPR003599">
    <property type="entry name" value="Ig_sub"/>
</dbReference>
<dbReference type="SUPFAM" id="SSF48726">
    <property type="entry name" value="Immunoglobulin"/>
    <property type="match status" value="3"/>
</dbReference>
<keyword evidence="7" id="KW-1185">Reference proteome</keyword>
<protein>
    <recommendedName>
        <fullName evidence="1">B-cell receptor CD22</fullName>
    </recommendedName>
    <alternativeName>
        <fullName evidence="2">Sialic acid-binding Ig-like lectin 2</fullName>
    </alternativeName>
</protein>